<dbReference type="PANTHER" id="PTHR43429:SF1">
    <property type="entry name" value="NAD(P)H SULFUR OXIDOREDUCTASE (COA-DEPENDENT)"/>
    <property type="match status" value="1"/>
</dbReference>
<evidence type="ECO:0000256" key="3">
    <source>
        <dbReference type="ARBA" id="ARBA00022630"/>
    </source>
</evidence>
<evidence type="ECO:0000256" key="6">
    <source>
        <dbReference type="ARBA" id="ARBA00023284"/>
    </source>
</evidence>
<dbReference type="Proteomes" id="UP000028523">
    <property type="component" value="Unassembled WGS sequence"/>
</dbReference>
<evidence type="ECO:0000259" key="8">
    <source>
        <dbReference type="Pfam" id="PF07992"/>
    </source>
</evidence>
<evidence type="ECO:0000256" key="1">
    <source>
        <dbReference type="ARBA" id="ARBA00001974"/>
    </source>
</evidence>
<evidence type="ECO:0000256" key="5">
    <source>
        <dbReference type="ARBA" id="ARBA00023002"/>
    </source>
</evidence>
<keyword evidence="5" id="KW-0560">Oxidoreductase</keyword>
<name>A0A084U4S1_MALIO</name>
<dbReference type="InterPro" id="IPR004099">
    <property type="entry name" value="Pyr_nucl-diS_OxRdtase_dimer"/>
</dbReference>
<organism evidence="9 10">
    <name type="scientific">Malacoplasma iowae DK-CPA</name>
    <dbReference type="NCBI Taxonomy" id="1394179"/>
    <lineage>
        <taxon>Bacteria</taxon>
        <taxon>Bacillati</taxon>
        <taxon>Mycoplasmatota</taxon>
        <taxon>Mycoplasmoidales</taxon>
        <taxon>Mycoplasmoidaceae</taxon>
        <taxon>Malacoplasma</taxon>
    </lineage>
</organism>
<dbReference type="EMBL" id="AWQU01000040">
    <property type="protein sequence ID" value="KFB07957.1"/>
    <property type="molecule type" value="Genomic_DNA"/>
</dbReference>
<protein>
    <submittedName>
        <fullName evidence="9">CoA-disulfide reductase</fullName>
    </submittedName>
</protein>
<reference evidence="9 10" key="1">
    <citation type="journal article" date="2014" name="PLoS ONE">
        <title>Reduction of Hydrogen Peroxide Accumulation and Toxicity by a Catalase from Mycoplasma iowae.</title>
        <authorList>
            <person name="Pritchard R.E."/>
            <person name="Prassinos A.J."/>
            <person name="Osborne J.D."/>
            <person name="Raviv Z."/>
            <person name="Balish M.F."/>
        </authorList>
    </citation>
    <scope>NUCLEOTIDE SEQUENCE [LARGE SCALE GENOMIC DNA]</scope>
    <source>
        <strain evidence="9 10">DK-CPA</strain>
    </source>
</reference>
<dbReference type="InterPro" id="IPR016156">
    <property type="entry name" value="FAD/NAD-linked_Rdtase_dimer_sf"/>
</dbReference>
<dbReference type="GeneID" id="96866484"/>
<evidence type="ECO:0000256" key="4">
    <source>
        <dbReference type="ARBA" id="ARBA00022827"/>
    </source>
</evidence>
<keyword evidence="10" id="KW-1185">Reference proteome</keyword>
<evidence type="ECO:0000259" key="7">
    <source>
        <dbReference type="Pfam" id="PF02852"/>
    </source>
</evidence>
<dbReference type="AlphaFoldDB" id="A0A084U4S1"/>
<keyword evidence="4" id="KW-0274">FAD</keyword>
<feature type="domain" description="FAD/NAD(P)-binding" evidence="8">
    <location>
        <begin position="2"/>
        <end position="307"/>
    </location>
</feature>
<dbReference type="SUPFAM" id="SSF55424">
    <property type="entry name" value="FAD/NAD-linked reductases, dimerisation (C-terminal) domain"/>
    <property type="match status" value="1"/>
</dbReference>
<sequence length="453" mass="49787">MRTIVVGINHAGTSAIRTLLSQNPKADVVAFDRNSNISFLGCGIALTVGGVVKNTNDLFYSSPEQLKSMGAKIYMEHDVVKIDRKEKAVFVKELSTGKITAWKYDNLIYAAGSWPIDMKIKGQELENVEICKIYQHALKLIERANDPNIKSVTVVGAGYIGIELVEAYHQKGKKVNLIDFQGRVLANYFDKEFTDILEAEMKKEGVNVYLNEAVTEYIGSNGKVTGLKTKNGLELQSDLVIQCVGFAPNHALLPDLEKTKNGALIINSKAQTSDPNIYAIGDCVAIYDAATKTHRNIALATNAVKTGIVAASQINGAEIVQLDSIVGTNALCVFNHKFASTGVSEEAALKFGLKVKSCYYEDNDRPEWMNTVQKVAVKIVYEEDTMRIVGAQILSFGDSNHSEWIFSLSLAIQKGLSLLDVAFTDVYFLPHLNKPFNFVLSAILKALGMKYIK</sequence>
<dbReference type="Gene3D" id="3.30.390.30">
    <property type="match status" value="1"/>
</dbReference>
<dbReference type="Pfam" id="PF07992">
    <property type="entry name" value="Pyr_redox_2"/>
    <property type="match status" value="1"/>
</dbReference>
<dbReference type="InterPro" id="IPR050260">
    <property type="entry name" value="FAD-bd_OxRdtase"/>
</dbReference>
<dbReference type="Gene3D" id="3.50.50.60">
    <property type="entry name" value="FAD/NAD(P)-binding domain"/>
    <property type="match status" value="2"/>
</dbReference>
<dbReference type="SUPFAM" id="SSF51905">
    <property type="entry name" value="FAD/NAD(P)-binding domain"/>
    <property type="match status" value="1"/>
</dbReference>
<dbReference type="PANTHER" id="PTHR43429">
    <property type="entry name" value="PYRIDINE NUCLEOTIDE-DISULFIDE OXIDOREDUCTASE DOMAIN-CONTAINING"/>
    <property type="match status" value="1"/>
</dbReference>
<keyword evidence="6" id="KW-0676">Redox-active center</keyword>
<evidence type="ECO:0000313" key="10">
    <source>
        <dbReference type="Proteomes" id="UP000028523"/>
    </source>
</evidence>
<dbReference type="Pfam" id="PF02852">
    <property type="entry name" value="Pyr_redox_dim"/>
    <property type="match status" value="1"/>
</dbReference>
<keyword evidence="3" id="KW-0285">Flavoprotein</keyword>
<dbReference type="InterPro" id="IPR036188">
    <property type="entry name" value="FAD/NAD-bd_sf"/>
</dbReference>
<dbReference type="GO" id="GO:0016491">
    <property type="term" value="F:oxidoreductase activity"/>
    <property type="evidence" value="ECO:0007669"/>
    <property type="project" value="UniProtKB-KW"/>
</dbReference>
<dbReference type="PRINTS" id="PR00368">
    <property type="entry name" value="FADPNR"/>
</dbReference>
<comment type="caution">
    <text evidence="9">The sequence shown here is derived from an EMBL/GenBank/DDBJ whole genome shotgun (WGS) entry which is preliminary data.</text>
</comment>
<accession>A0A084U4S1</accession>
<proteinExistence type="inferred from homology"/>
<feature type="domain" description="Pyridine nucleotide-disulphide oxidoreductase dimerisation" evidence="7">
    <location>
        <begin position="331"/>
        <end position="432"/>
    </location>
</feature>
<evidence type="ECO:0000256" key="2">
    <source>
        <dbReference type="ARBA" id="ARBA00009130"/>
    </source>
</evidence>
<gene>
    <name evidence="9" type="ORF">P271_822</name>
</gene>
<dbReference type="InterPro" id="IPR023753">
    <property type="entry name" value="FAD/NAD-binding_dom"/>
</dbReference>
<comment type="similarity">
    <text evidence="2">Belongs to the class-III pyridine nucleotide-disulfide oxidoreductase family.</text>
</comment>
<evidence type="ECO:0000313" key="9">
    <source>
        <dbReference type="EMBL" id="KFB07957.1"/>
    </source>
</evidence>
<dbReference type="RefSeq" id="WP_004024904.1">
    <property type="nucleotide sequence ID" value="NZ_AWQU01000040.1"/>
</dbReference>
<comment type="cofactor">
    <cofactor evidence="1">
        <name>FAD</name>
        <dbReference type="ChEBI" id="CHEBI:57692"/>
    </cofactor>
</comment>